<dbReference type="GO" id="GO:0016887">
    <property type="term" value="F:ATP hydrolysis activity"/>
    <property type="evidence" value="ECO:0007669"/>
    <property type="project" value="InterPro"/>
</dbReference>
<evidence type="ECO:0000259" key="4">
    <source>
        <dbReference type="PROSITE" id="PS50893"/>
    </source>
</evidence>
<evidence type="ECO:0000313" key="6">
    <source>
        <dbReference type="Proteomes" id="UP000253941"/>
    </source>
</evidence>
<dbReference type="GO" id="GO:0005524">
    <property type="term" value="F:ATP binding"/>
    <property type="evidence" value="ECO:0007669"/>
    <property type="project" value="UniProtKB-KW"/>
</dbReference>
<gene>
    <name evidence="5" type="ORF">DRB17_18095</name>
</gene>
<name>A0A369T523_9PROT</name>
<dbReference type="PROSITE" id="PS50893">
    <property type="entry name" value="ABC_TRANSPORTER_2"/>
    <property type="match status" value="1"/>
</dbReference>
<dbReference type="Pfam" id="PF00005">
    <property type="entry name" value="ABC_tran"/>
    <property type="match status" value="1"/>
</dbReference>
<accession>A0A369T523</accession>
<keyword evidence="2" id="KW-0547">Nucleotide-binding</keyword>
<dbReference type="PANTHER" id="PTHR45772:SF4">
    <property type="entry name" value="ABC TRANSPORTER ATP-BINDING PROTEIN"/>
    <property type="match status" value="1"/>
</dbReference>
<keyword evidence="6" id="KW-1185">Reference proteome</keyword>
<dbReference type="InterPro" id="IPR003593">
    <property type="entry name" value="AAA+_ATPase"/>
</dbReference>
<dbReference type="AlphaFoldDB" id="A0A369T523"/>
<keyword evidence="3 5" id="KW-0067">ATP-binding</keyword>
<dbReference type="InterPro" id="IPR032823">
    <property type="entry name" value="BCA_ABC_TP_C"/>
</dbReference>
<feature type="domain" description="ABC transporter" evidence="4">
    <location>
        <begin position="10"/>
        <end position="257"/>
    </location>
</feature>
<evidence type="ECO:0000256" key="2">
    <source>
        <dbReference type="ARBA" id="ARBA00022741"/>
    </source>
</evidence>
<dbReference type="InterPro" id="IPR017871">
    <property type="entry name" value="ABC_transporter-like_CS"/>
</dbReference>
<dbReference type="InterPro" id="IPR003439">
    <property type="entry name" value="ABC_transporter-like_ATP-bd"/>
</dbReference>
<evidence type="ECO:0000313" key="5">
    <source>
        <dbReference type="EMBL" id="RDD60419.1"/>
    </source>
</evidence>
<keyword evidence="1" id="KW-0813">Transport</keyword>
<dbReference type="SUPFAM" id="SSF52540">
    <property type="entry name" value="P-loop containing nucleoside triphosphate hydrolases"/>
    <property type="match status" value="1"/>
</dbReference>
<dbReference type="GO" id="GO:0005886">
    <property type="term" value="C:plasma membrane"/>
    <property type="evidence" value="ECO:0007669"/>
    <property type="project" value="TreeGrafter"/>
</dbReference>
<protein>
    <submittedName>
        <fullName evidence="5">ABC transporter ATP-binding protein</fullName>
    </submittedName>
</protein>
<dbReference type="EMBL" id="QPMH01000027">
    <property type="protein sequence ID" value="RDD60419.1"/>
    <property type="molecule type" value="Genomic_DNA"/>
</dbReference>
<dbReference type="InterPro" id="IPR027417">
    <property type="entry name" value="P-loop_NTPase"/>
</dbReference>
<dbReference type="Gene3D" id="3.40.50.300">
    <property type="entry name" value="P-loop containing nucleotide triphosphate hydrolases"/>
    <property type="match status" value="1"/>
</dbReference>
<dbReference type="PROSITE" id="PS00211">
    <property type="entry name" value="ABC_TRANSPORTER_1"/>
    <property type="match status" value="1"/>
</dbReference>
<dbReference type="PANTHER" id="PTHR45772">
    <property type="entry name" value="CONSERVED COMPONENT OF ABC TRANSPORTER FOR NATURAL AMINO ACIDS-RELATED"/>
    <property type="match status" value="1"/>
</dbReference>
<dbReference type="CDD" id="cd03219">
    <property type="entry name" value="ABC_Mj1267_LivG_branched"/>
    <property type="match status" value="1"/>
</dbReference>
<dbReference type="Proteomes" id="UP000253941">
    <property type="component" value="Unassembled WGS sequence"/>
</dbReference>
<dbReference type="InterPro" id="IPR051120">
    <property type="entry name" value="ABC_AA/LPS_Transport"/>
</dbReference>
<proteinExistence type="predicted"/>
<dbReference type="RefSeq" id="WP_114583635.1">
    <property type="nucleotide sequence ID" value="NZ_QPMH01000027.1"/>
</dbReference>
<dbReference type="SMART" id="SM00382">
    <property type="entry name" value="AAA"/>
    <property type="match status" value="1"/>
</dbReference>
<dbReference type="FunFam" id="3.40.50.300:FF:000421">
    <property type="entry name" value="Branched-chain amino acid ABC transporter ATP-binding protein"/>
    <property type="match status" value="1"/>
</dbReference>
<evidence type="ECO:0000256" key="3">
    <source>
        <dbReference type="ARBA" id="ARBA00022840"/>
    </source>
</evidence>
<comment type="caution">
    <text evidence="5">The sequence shown here is derived from an EMBL/GenBank/DDBJ whole genome shotgun (WGS) entry which is preliminary data.</text>
</comment>
<sequence>MSDSTSANALSVDHVAVHFGGLVAIADMTFSVDRGEVVSLIGPNGAGKTTAFNVVTGFLQPTKGTVTYQGRQVNGLKPHQIADLGLVRTFQKTSVFDTNTVFDNILIGLHRRGQRSAWEVLLSLPRVRREEEELRAKAWDILEFVGLDRQANSLGGALAYGEQRLLEVAVALAAEPSLLLLDEPVSGMNPSETSSFMDLLAKMRERHITMLLVEHDMRMVMGVSDRIVVLNDGHIIAEGSPESIQNNPEVIKAYLGEGAEHVGN</sequence>
<reference evidence="5 6" key="1">
    <citation type="submission" date="2018-07" db="EMBL/GenBank/DDBJ databases">
        <title>Venubactetium sediminum gen. nov., sp. nov., isolated from a marine solar saltern.</title>
        <authorList>
            <person name="Wang S."/>
        </authorList>
    </citation>
    <scope>NUCLEOTIDE SEQUENCE [LARGE SCALE GENOMIC DNA]</scope>
    <source>
        <strain evidence="5 6">WD2A32</strain>
    </source>
</reference>
<dbReference type="Pfam" id="PF12399">
    <property type="entry name" value="BCA_ABC_TP_C"/>
    <property type="match status" value="1"/>
</dbReference>
<evidence type="ECO:0000256" key="1">
    <source>
        <dbReference type="ARBA" id="ARBA00022448"/>
    </source>
</evidence>
<organism evidence="5 6">
    <name type="scientific">Ferruginivarius sediminum</name>
    <dbReference type="NCBI Taxonomy" id="2661937"/>
    <lineage>
        <taxon>Bacteria</taxon>
        <taxon>Pseudomonadati</taxon>
        <taxon>Pseudomonadota</taxon>
        <taxon>Alphaproteobacteria</taxon>
        <taxon>Rhodospirillales</taxon>
        <taxon>Rhodospirillaceae</taxon>
        <taxon>Ferruginivarius</taxon>
    </lineage>
</organism>